<dbReference type="EMBL" id="BOPF01000045">
    <property type="protein sequence ID" value="GIJ51238.1"/>
    <property type="molecule type" value="Genomic_DNA"/>
</dbReference>
<dbReference type="PROSITE" id="PS51186">
    <property type="entry name" value="GNAT"/>
    <property type="match status" value="1"/>
</dbReference>
<gene>
    <name evidence="2" type="ORF">Val02_81240</name>
</gene>
<evidence type="ECO:0000313" key="2">
    <source>
        <dbReference type="EMBL" id="GIJ51238.1"/>
    </source>
</evidence>
<protein>
    <submittedName>
        <fullName evidence="2">N-acetyltransferase</fullName>
    </submittedName>
</protein>
<feature type="domain" description="N-acetyltransferase" evidence="1">
    <location>
        <begin position="138"/>
        <end position="272"/>
    </location>
</feature>
<organism evidence="2 3">
    <name type="scientific">Virgisporangium aliadipatigenens</name>
    <dbReference type="NCBI Taxonomy" id="741659"/>
    <lineage>
        <taxon>Bacteria</taxon>
        <taxon>Bacillati</taxon>
        <taxon>Actinomycetota</taxon>
        <taxon>Actinomycetes</taxon>
        <taxon>Micromonosporales</taxon>
        <taxon>Micromonosporaceae</taxon>
        <taxon>Virgisporangium</taxon>
    </lineage>
</organism>
<dbReference type="AlphaFoldDB" id="A0A8J4DVJ1"/>
<dbReference type="InterPro" id="IPR013653">
    <property type="entry name" value="GCN5-like_dom"/>
</dbReference>
<sequence>MRAEQWILTEDVEEFLDRAGGFLRSRPTMHHTQLTTIEKLRGVREAEPTVFGRSESAGRVHAIFYRRPTGRMMLSPLSPEGCDTLAGLGLPLAGVVADRDTADAFVEAWRRRTGAASRRTWAGRLYRLGTLAPPEPFPPGRGVLGRDRARIVRWCDEFMAGVGETPAASWEASRFADKRFTFWETPDGAPVSMAGSTPMVAGMVRVDPVFTPERFRGRGYAAAVTVAVSRAARDAGATDVVLFADPANATSNALYRRIGFAPVAEFVGHDFE</sequence>
<dbReference type="Pfam" id="PF08445">
    <property type="entry name" value="FR47"/>
    <property type="match status" value="1"/>
</dbReference>
<keyword evidence="3" id="KW-1185">Reference proteome</keyword>
<dbReference type="SUPFAM" id="SSF55729">
    <property type="entry name" value="Acyl-CoA N-acyltransferases (Nat)"/>
    <property type="match status" value="1"/>
</dbReference>
<reference evidence="2" key="1">
    <citation type="submission" date="2021-01" db="EMBL/GenBank/DDBJ databases">
        <title>Whole genome shotgun sequence of Virgisporangium aliadipatigenens NBRC 105644.</title>
        <authorList>
            <person name="Komaki H."/>
            <person name="Tamura T."/>
        </authorList>
    </citation>
    <scope>NUCLEOTIDE SEQUENCE</scope>
    <source>
        <strain evidence="2">NBRC 105644</strain>
    </source>
</reference>
<dbReference type="Gene3D" id="3.40.630.30">
    <property type="match status" value="1"/>
</dbReference>
<evidence type="ECO:0000259" key="1">
    <source>
        <dbReference type="PROSITE" id="PS51186"/>
    </source>
</evidence>
<proteinExistence type="predicted"/>
<name>A0A8J4DVJ1_9ACTN</name>
<evidence type="ECO:0000313" key="3">
    <source>
        <dbReference type="Proteomes" id="UP000619260"/>
    </source>
</evidence>
<dbReference type="RefSeq" id="WP_203904648.1">
    <property type="nucleotide sequence ID" value="NZ_BOPF01000045.1"/>
</dbReference>
<dbReference type="GO" id="GO:0016747">
    <property type="term" value="F:acyltransferase activity, transferring groups other than amino-acyl groups"/>
    <property type="evidence" value="ECO:0007669"/>
    <property type="project" value="InterPro"/>
</dbReference>
<accession>A0A8J4DVJ1</accession>
<dbReference type="InterPro" id="IPR000182">
    <property type="entry name" value="GNAT_dom"/>
</dbReference>
<dbReference type="Proteomes" id="UP000619260">
    <property type="component" value="Unassembled WGS sequence"/>
</dbReference>
<dbReference type="InterPro" id="IPR016181">
    <property type="entry name" value="Acyl_CoA_acyltransferase"/>
</dbReference>
<comment type="caution">
    <text evidence="2">The sequence shown here is derived from an EMBL/GenBank/DDBJ whole genome shotgun (WGS) entry which is preliminary data.</text>
</comment>